<organism evidence="7 8">
    <name type="scientific">Natronorubrum tibetense GA33</name>
    <dbReference type="NCBI Taxonomy" id="1114856"/>
    <lineage>
        <taxon>Archaea</taxon>
        <taxon>Methanobacteriati</taxon>
        <taxon>Methanobacteriota</taxon>
        <taxon>Stenosarchaea group</taxon>
        <taxon>Halobacteria</taxon>
        <taxon>Halobacteriales</taxon>
        <taxon>Natrialbaceae</taxon>
        <taxon>Natronorubrum</taxon>
    </lineage>
</organism>
<sequence length="703" mass="74306">MTDDADVGAFVCSCADTCDIDLETARERVDGVSMAASSDLLCEGDTVRDVCSVVEDRDLEELILTCPAAAGQERLERIERETGATVHFVDQREGAGWVHDEPAATEKTARLVNAARAGLDVGSEPTPIGETVGRSVAVVGDAQLAAAMPESAEVSLIADGREFDDVSTDLSDVRFERGRVLDVSGSLGEIEVTLEARVTEDCIDCMDCVRVDPDDVVTRTPIDISPDASGGEWTDVCPTDAIDLEGVRRTVSFDQVVHPGGEDNTPGGTTGYHTDADLGTIAAVSDLLEPDRSSFLDLEMDVCASGDSGQEGCRACYDACPHDAVSKPAPHEVEFDLSACQNCGACTSSCPTGAVDLADRSNERIAREVEALVDEEPSGGLLDWSSTTAIDPQVVAFVCSERAETALSRYGQMAASGREDVSYPPILPVRVNCTDTVGQAHVLHALAAGADGVTIVGCGNDCAHSGPDPKAELVERLNAATTDLGLGERVRFLAPNSETSGEFAHSLSAFVEELTETPIPPGEHEASGTSLTAEDDLPAYGNRVWSLESIRTILEYVDPGRERIRGLENFGTMSVSDACGLTPTCANLCPTGAIRREDGEGTLEFSHERCVDCGLCETGCPESAITMETGLDIELLPEENGGDAWTTVHEAELFECRSCGAVVASVSTVEDLKAQLPDGQMDGVEGHMAEYCSDCKGDLAFKL</sequence>
<dbReference type="STRING" id="1114856.GCA_000383975_02120"/>
<keyword evidence="2" id="KW-0479">Metal-binding</keyword>
<dbReference type="InterPro" id="IPR017900">
    <property type="entry name" value="4Fe4S_Fe_S_CS"/>
</dbReference>
<evidence type="ECO:0000256" key="2">
    <source>
        <dbReference type="ARBA" id="ARBA00022723"/>
    </source>
</evidence>
<feature type="domain" description="4Fe-4S ferredoxin-type" evidence="6">
    <location>
        <begin position="601"/>
        <end position="630"/>
    </location>
</feature>
<proteinExistence type="predicted"/>
<evidence type="ECO:0000256" key="4">
    <source>
        <dbReference type="ARBA" id="ARBA00023004"/>
    </source>
</evidence>
<dbReference type="GO" id="GO:0051539">
    <property type="term" value="F:4 iron, 4 sulfur cluster binding"/>
    <property type="evidence" value="ECO:0007669"/>
    <property type="project" value="UniProtKB-KW"/>
</dbReference>
<feature type="domain" description="4Fe-4S ferredoxin-type" evidence="6">
    <location>
        <begin position="331"/>
        <end position="360"/>
    </location>
</feature>
<reference evidence="7 8" key="1">
    <citation type="journal article" date="2014" name="PLoS Genet.">
        <title>Phylogenetically driven sequencing of extremely halophilic archaea reveals strategies for static and dynamic osmo-response.</title>
        <authorList>
            <person name="Becker E.A."/>
            <person name="Seitzer P.M."/>
            <person name="Tritt A."/>
            <person name="Larsen D."/>
            <person name="Krusor M."/>
            <person name="Yao A.I."/>
            <person name="Wu D."/>
            <person name="Madern D."/>
            <person name="Eisen J.A."/>
            <person name="Darling A.E."/>
            <person name="Facciotti M.T."/>
        </authorList>
    </citation>
    <scope>NUCLEOTIDE SEQUENCE [LARGE SCALE GENOMIC DNA]</scope>
    <source>
        <strain evidence="7 8">GA33</strain>
    </source>
</reference>
<evidence type="ECO:0000259" key="6">
    <source>
        <dbReference type="PROSITE" id="PS51379"/>
    </source>
</evidence>
<dbReference type="PANTHER" id="PTHR43687:SF4">
    <property type="entry name" value="BLR5484 PROTEIN"/>
    <property type="match status" value="1"/>
</dbReference>
<keyword evidence="1" id="KW-0004">4Fe-4S</keyword>
<dbReference type="Proteomes" id="UP000011599">
    <property type="component" value="Unassembled WGS sequence"/>
</dbReference>
<comment type="caution">
    <text evidence="7">The sequence shown here is derived from an EMBL/GenBank/DDBJ whole genome shotgun (WGS) entry which is preliminary data.</text>
</comment>
<dbReference type="RefSeq" id="WP_006089515.1">
    <property type="nucleotide sequence ID" value="NZ_AOHW01000026.1"/>
</dbReference>
<dbReference type="GO" id="GO:0046872">
    <property type="term" value="F:metal ion binding"/>
    <property type="evidence" value="ECO:0007669"/>
    <property type="project" value="UniProtKB-KW"/>
</dbReference>
<evidence type="ECO:0000256" key="3">
    <source>
        <dbReference type="ARBA" id="ARBA00023002"/>
    </source>
</evidence>
<protein>
    <submittedName>
        <fullName evidence="7">Methyl-viologen-reducing hydrogenase subunit delta</fullName>
    </submittedName>
</protein>
<dbReference type="PANTHER" id="PTHR43687">
    <property type="entry name" value="ADENYLYLSULFATE REDUCTASE, BETA SUBUNIT"/>
    <property type="match status" value="1"/>
</dbReference>
<keyword evidence="5" id="KW-0411">Iron-sulfur</keyword>
<dbReference type="Pfam" id="PF13187">
    <property type="entry name" value="Fer4_9"/>
    <property type="match status" value="1"/>
</dbReference>
<dbReference type="PROSITE" id="PS51379">
    <property type="entry name" value="4FE4S_FER_2"/>
    <property type="match status" value="2"/>
</dbReference>
<dbReference type="AlphaFoldDB" id="L9VXQ8"/>
<dbReference type="SUPFAM" id="SSF54862">
    <property type="entry name" value="4Fe-4S ferredoxins"/>
    <property type="match status" value="3"/>
</dbReference>
<dbReference type="InterPro" id="IPR050572">
    <property type="entry name" value="Fe-S_Ferredoxin"/>
</dbReference>
<dbReference type="GO" id="GO:0016491">
    <property type="term" value="F:oxidoreductase activity"/>
    <property type="evidence" value="ECO:0007669"/>
    <property type="project" value="UniProtKB-KW"/>
</dbReference>
<evidence type="ECO:0000256" key="5">
    <source>
        <dbReference type="ARBA" id="ARBA00023014"/>
    </source>
</evidence>
<gene>
    <name evidence="7" type="ORF">C496_08481</name>
</gene>
<dbReference type="PROSITE" id="PS00198">
    <property type="entry name" value="4FE4S_FER_1"/>
    <property type="match status" value="2"/>
</dbReference>
<dbReference type="InterPro" id="IPR003813">
    <property type="entry name" value="MvhD/FlpD"/>
</dbReference>
<dbReference type="Gene3D" id="3.30.70.20">
    <property type="match status" value="2"/>
</dbReference>
<dbReference type="Pfam" id="PF02662">
    <property type="entry name" value="FlpD"/>
    <property type="match status" value="1"/>
</dbReference>
<dbReference type="eggNOG" id="arCOG02237">
    <property type="taxonomic scope" value="Archaea"/>
</dbReference>
<accession>L9VXQ8</accession>
<evidence type="ECO:0000313" key="7">
    <source>
        <dbReference type="EMBL" id="ELY41817.1"/>
    </source>
</evidence>
<evidence type="ECO:0000256" key="1">
    <source>
        <dbReference type="ARBA" id="ARBA00022485"/>
    </source>
</evidence>
<dbReference type="PATRIC" id="fig|1114856.3.peg.1774"/>
<keyword evidence="4" id="KW-0408">Iron</keyword>
<dbReference type="OrthoDB" id="23478at2157"/>
<name>L9VXQ8_9EURY</name>
<keyword evidence="8" id="KW-1185">Reference proteome</keyword>
<dbReference type="Pfam" id="PF12838">
    <property type="entry name" value="Fer4_7"/>
    <property type="match status" value="1"/>
</dbReference>
<evidence type="ECO:0000313" key="8">
    <source>
        <dbReference type="Proteomes" id="UP000011599"/>
    </source>
</evidence>
<dbReference type="InterPro" id="IPR017896">
    <property type="entry name" value="4Fe4S_Fe-S-bd"/>
</dbReference>
<keyword evidence="3" id="KW-0560">Oxidoreductase</keyword>
<dbReference type="EMBL" id="AOHW01000026">
    <property type="protein sequence ID" value="ELY41817.1"/>
    <property type="molecule type" value="Genomic_DNA"/>
</dbReference>